<protein>
    <recommendedName>
        <fullName evidence="4 14">Phosphoribosylamine--glycine ligase</fullName>
        <ecNumber evidence="4 14">6.3.4.13</ecNumber>
    </recommendedName>
    <alternativeName>
        <fullName evidence="14">GARS</fullName>
    </alternativeName>
    <alternativeName>
        <fullName evidence="12 14">Glycinamide ribonucleotide synthetase</fullName>
    </alternativeName>
    <alternativeName>
        <fullName evidence="13 14">Phosphoribosylglycinamide synthetase</fullName>
    </alternativeName>
</protein>
<evidence type="ECO:0000259" key="16">
    <source>
        <dbReference type="PROSITE" id="PS50975"/>
    </source>
</evidence>
<comment type="pathway">
    <text evidence="3 14">Purine metabolism; IMP biosynthesis via de novo pathway; N(1)-(5-phospho-D-ribosyl)glycinamide from 5-phospho-alpha-D-ribose 1-diphosphate: step 2/2.</text>
</comment>
<accession>A0A7C6AAU0</accession>
<feature type="domain" description="ATP-grasp" evidence="16">
    <location>
        <begin position="105"/>
        <end position="311"/>
    </location>
</feature>
<evidence type="ECO:0000256" key="11">
    <source>
        <dbReference type="ARBA" id="ARBA00038345"/>
    </source>
</evidence>
<dbReference type="InterPro" id="IPR020561">
    <property type="entry name" value="PRibGlycinamid_synth_ATP-grasp"/>
</dbReference>
<evidence type="ECO:0000256" key="4">
    <source>
        <dbReference type="ARBA" id="ARBA00013255"/>
    </source>
</evidence>
<dbReference type="Pfam" id="PF02843">
    <property type="entry name" value="GARS_C"/>
    <property type="match status" value="1"/>
</dbReference>
<dbReference type="Pfam" id="PF01071">
    <property type="entry name" value="GARS_A"/>
    <property type="match status" value="1"/>
</dbReference>
<dbReference type="InterPro" id="IPR037123">
    <property type="entry name" value="PRibGlycinamide_synth_C_sf"/>
</dbReference>
<dbReference type="SUPFAM" id="SSF56059">
    <property type="entry name" value="Glutathione synthetase ATP-binding domain-like"/>
    <property type="match status" value="1"/>
</dbReference>
<dbReference type="InterPro" id="IPR020560">
    <property type="entry name" value="PRibGlycinamide_synth_C-dom"/>
</dbReference>
<dbReference type="GO" id="GO:0005524">
    <property type="term" value="F:ATP binding"/>
    <property type="evidence" value="ECO:0007669"/>
    <property type="project" value="UniProtKB-UniRule"/>
</dbReference>
<evidence type="ECO:0000256" key="6">
    <source>
        <dbReference type="ARBA" id="ARBA00022723"/>
    </source>
</evidence>
<comment type="similarity">
    <text evidence="11 14">Belongs to the GARS family.</text>
</comment>
<evidence type="ECO:0000256" key="1">
    <source>
        <dbReference type="ARBA" id="ARBA00001936"/>
    </source>
</evidence>
<dbReference type="InterPro" id="IPR016185">
    <property type="entry name" value="PreATP-grasp_dom_sf"/>
</dbReference>
<dbReference type="PANTHER" id="PTHR43472">
    <property type="entry name" value="PHOSPHORIBOSYLAMINE--GLYCINE LIGASE"/>
    <property type="match status" value="1"/>
</dbReference>
<keyword evidence="7 15" id="KW-0547">Nucleotide-binding</keyword>
<keyword evidence="8 14" id="KW-0658">Purine biosynthesis</keyword>
<evidence type="ECO:0000256" key="14">
    <source>
        <dbReference type="HAMAP-Rule" id="MF_00138"/>
    </source>
</evidence>
<proteinExistence type="inferred from homology"/>
<dbReference type="GO" id="GO:0046872">
    <property type="term" value="F:metal ion binding"/>
    <property type="evidence" value="ECO:0007669"/>
    <property type="project" value="UniProtKB-KW"/>
</dbReference>
<evidence type="ECO:0000256" key="8">
    <source>
        <dbReference type="ARBA" id="ARBA00022755"/>
    </source>
</evidence>
<evidence type="ECO:0000256" key="7">
    <source>
        <dbReference type="ARBA" id="ARBA00022741"/>
    </source>
</evidence>
<gene>
    <name evidence="14 17" type="primary">purD</name>
    <name evidence="17" type="ORF">ENW73_10030</name>
</gene>
<dbReference type="InterPro" id="IPR013815">
    <property type="entry name" value="ATP_grasp_subdomain_1"/>
</dbReference>
<dbReference type="Gene3D" id="3.40.50.20">
    <property type="match status" value="1"/>
</dbReference>
<comment type="catalytic activity">
    <reaction evidence="14">
        <text>5-phospho-beta-D-ribosylamine + glycine + ATP = N(1)-(5-phospho-beta-D-ribosyl)glycinamide + ADP + phosphate + H(+)</text>
        <dbReference type="Rhea" id="RHEA:17453"/>
        <dbReference type="ChEBI" id="CHEBI:15378"/>
        <dbReference type="ChEBI" id="CHEBI:30616"/>
        <dbReference type="ChEBI" id="CHEBI:43474"/>
        <dbReference type="ChEBI" id="CHEBI:57305"/>
        <dbReference type="ChEBI" id="CHEBI:58681"/>
        <dbReference type="ChEBI" id="CHEBI:143788"/>
        <dbReference type="ChEBI" id="CHEBI:456216"/>
        <dbReference type="EC" id="6.3.4.13"/>
    </reaction>
</comment>
<comment type="caution">
    <text evidence="17">The sequence shown here is derived from an EMBL/GenBank/DDBJ whole genome shotgun (WGS) entry which is preliminary data.</text>
</comment>
<dbReference type="EC" id="6.3.4.13" evidence="4 14"/>
<name>A0A7C6AAU0_UNCW3</name>
<evidence type="ECO:0000256" key="5">
    <source>
        <dbReference type="ARBA" id="ARBA00022598"/>
    </source>
</evidence>
<dbReference type="InterPro" id="IPR020562">
    <property type="entry name" value="PRibGlycinamide_synth_N"/>
</dbReference>
<keyword evidence="10" id="KW-0464">Manganese</keyword>
<dbReference type="SMART" id="SM01209">
    <property type="entry name" value="GARS_A"/>
    <property type="match status" value="1"/>
</dbReference>
<keyword evidence="5 14" id="KW-0436">Ligase</keyword>
<dbReference type="InterPro" id="IPR011761">
    <property type="entry name" value="ATP-grasp"/>
</dbReference>
<dbReference type="Gene3D" id="3.90.600.10">
    <property type="entry name" value="Phosphoribosylglycinamide synthetase, C-terminal domain"/>
    <property type="match status" value="1"/>
</dbReference>
<dbReference type="AlphaFoldDB" id="A0A7C6AAU0"/>
<dbReference type="InterPro" id="IPR000115">
    <property type="entry name" value="PRibGlycinamide_synth"/>
</dbReference>
<dbReference type="GO" id="GO:0006189">
    <property type="term" value="P:'de novo' IMP biosynthetic process"/>
    <property type="evidence" value="ECO:0007669"/>
    <property type="project" value="UniProtKB-UniRule"/>
</dbReference>
<dbReference type="FunFam" id="3.90.600.10:FF:000001">
    <property type="entry name" value="Trifunctional purine biosynthetic protein adenosine-3"/>
    <property type="match status" value="1"/>
</dbReference>
<reference evidence="17" key="1">
    <citation type="journal article" date="2020" name="mSystems">
        <title>Genome- and Community-Level Interaction Insights into Carbon Utilization and Element Cycling Functions of Hydrothermarchaeota in Hydrothermal Sediment.</title>
        <authorList>
            <person name="Zhou Z."/>
            <person name="Liu Y."/>
            <person name="Xu W."/>
            <person name="Pan J."/>
            <person name="Luo Z.H."/>
            <person name="Li M."/>
        </authorList>
    </citation>
    <scope>NUCLEOTIDE SEQUENCE [LARGE SCALE GENOMIC DNA]</scope>
    <source>
        <strain evidence="17">SpSt-876</strain>
    </source>
</reference>
<dbReference type="FunFam" id="3.30.470.20:FF:000018">
    <property type="entry name" value="Trifunctional purine biosynthetic protein adenosine-3"/>
    <property type="match status" value="1"/>
</dbReference>
<dbReference type="PROSITE" id="PS50975">
    <property type="entry name" value="ATP_GRASP"/>
    <property type="match status" value="1"/>
</dbReference>
<sequence length="427" mass="46706">MKIFVIGGGGREHALVWKLSQGKNEIYCAPGNGGIAQLAQCHKVSSEDVPTLLKLAKELRIDLVVVGPEAPLVLGIADQFRRHKIPIFAPNQEAARLEGEKAFAKTLMRQYNIPTADFEVFNDEKRAKSYVEAKGVPIVVKASGLAAGKGAIVCPTKEEAFNAIERTLVHKEFGKAGETIVIEEFLNGEEASIIALTDGKTIKTLIPSQDHKPLLDGDKGPNTGGMGAYAPAPLVNRKLAKAIEQKIFNPLLVALQKEGIEYCGVIYAGIMITEDRPYVLEFNCRFGDPETQAILPLFESDLTEVILATINGKLVDFNLKWRKDFALCVVAASAGYPRKYEKGKPITIDLPNQDDIIIFHAGTELRDGKLYTAGGRVLGVTGIGQTLSQAKARAYQALSQIKFDGIYYRTDIGDKGIRRIEKNQIKE</sequence>
<dbReference type="SUPFAM" id="SSF52440">
    <property type="entry name" value="PreATP-grasp domain"/>
    <property type="match status" value="1"/>
</dbReference>
<dbReference type="EMBL" id="DTLI01000242">
    <property type="protein sequence ID" value="HHS53167.1"/>
    <property type="molecule type" value="Genomic_DNA"/>
</dbReference>
<comment type="cofactor">
    <cofactor evidence="1">
        <name>Mn(2+)</name>
        <dbReference type="ChEBI" id="CHEBI:29035"/>
    </cofactor>
</comment>
<evidence type="ECO:0000256" key="13">
    <source>
        <dbReference type="ARBA" id="ARBA00042864"/>
    </source>
</evidence>
<dbReference type="NCBIfam" id="TIGR00877">
    <property type="entry name" value="purD"/>
    <property type="match status" value="1"/>
</dbReference>
<evidence type="ECO:0000256" key="3">
    <source>
        <dbReference type="ARBA" id="ARBA00005174"/>
    </source>
</evidence>
<organism evidence="17">
    <name type="scientific">candidate division WOR-3 bacterium</name>
    <dbReference type="NCBI Taxonomy" id="2052148"/>
    <lineage>
        <taxon>Bacteria</taxon>
        <taxon>Bacteria division WOR-3</taxon>
    </lineage>
</organism>
<dbReference type="GO" id="GO:0009113">
    <property type="term" value="P:purine nucleobase biosynthetic process"/>
    <property type="evidence" value="ECO:0007669"/>
    <property type="project" value="InterPro"/>
</dbReference>
<dbReference type="GO" id="GO:0004637">
    <property type="term" value="F:phosphoribosylamine-glycine ligase activity"/>
    <property type="evidence" value="ECO:0007669"/>
    <property type="project" value="UniProtKB-UniRule"/>
</dbReference>
<dbReference type="InterPro" id="IPR011054">
    <property type="entry name" value="Rudment_hybrid_motif"/>
</dbReference>
<dbReference type="Gene3D" id="3.30.470.20">
    <property type="entry name" value="ATP-grasp fold, B domain"/>
    <property type="match status" value="1"/>
</dbReference>
<evidence type="ECO:0000256" key="12">
    <source>
        <dbReference type="ARBA" id="ARBA00042242"/>
    </source>
</evidence>
<dbReference type="Gene3D" id="3.30.1490.20">
    <property type="entry name" value="ATP-grasp fold, A domain"/>
    <property type="match status" value="1"/>
</dbReference>
<dbReference type="HAMAP" id="MF_00138">
    <property type="entry name" value="GARS"/>
    <property type="match status" value="1"/>
</dbReference>
<evidence type="ECO:0000256" key="9">
    <source>
        <dbReference type="ARBA" id="ARBA00022840"/>
    </source>
</evidence>
<evidence type="ECO:0000313" key="17">
    <source>
        <dbReference type="EMBL" id="HHS53167.1"/>
    </source>
</evidence>
<comment type="cofactor">
    <cofactor evidence="2">
        <name>Mg(2+)</name>
        <dbReference type="ChEBI" id="CHEBI:18420"/>
    </cofactor>
</comment>
<dbReference type="Pfam" id="PF02844">
    <property type="entry name" value="GARS_N"/>
    <property type="match status" value="1"/>
</dbReference>
<dbReference type="PROSITE" id="PS00184">
    <property type="entry name" value="GARS"/>
    <property type="match status" value="1"/>
</dbReference>
<dbReference type="UniPathway" id="UPA00074">
    <property type="reaction ID" value="UER00125"/>
</dbReference>
<dbReference type="PANTHER" id="PTHR43472:SF1">
    <property type="entry name" value="PHOSPHORIBOSYLAMINE--GLYCINE LIGASE, CHLOROPLASTIC"/>
    <property type="match status" value="1"/>
</dbReference>
<keyword evidence="6" id="KW-0479">Metal-binding</keyword>
<evidence type="ECO:0000256" key="15">
    <source>
        <dbReference type="PROSITE-ProRule" id="PRU00409"/>
    </source>
</evidence>
<dbReference type="SMART" id="SM01210">
    <property type="entry name" value="GARS_C"/>
    <property type="match status" value="1"/>
</dbReference>
<evidence type="ECO:0000256" key="10">
    <source>
        <dbReference type="ARBA" id="ARBA00023211"/>
    </source>
</evidence>
<keyword evidence="9 15" id="KW-0067">ATP-binding</keyword>
<evidence type="ECO:0000256" key="2">
    <source>
        <dbReference type="ARBA" id="ARBA00001946"/>
    </source>
</evidence>
<dbReference type="InterPro" id="IPR020559">
    <property type="entry name" value="PRibGlycinamide_synth_CS"/>
</dbReference>
<dbReference type="SUPFAM" id="SSF51246">
    <property type="entry name" value="Rudiment single hybrid motif"/>
    <property type="match status" value="1"/>
</dbReference>